<sequence length="508" mass="56551">MPQQNSSRGRPHRLKRFFSSPASTSSGRQASFITKPTVAQVEMAQTMGALTGPAKLAAVTELMDKLSRDLETISLLPHQRDAALEELKIYGRDPRNADPIFTKRGIETLARHAFNSPSSTTSRNALRCLCNALLLQAETRQIFVDLRYESKACQKLKNDNRDDEFLVSRIIFLTTYANTDLHDLVDKHHIADSIVKNLERHAKQAATGAPSVDPMEGMALIETLKLLFNVTHYCKDRTSEFTPAVPHIVTLLCLGSYTTSKPLDAPVVTLVNALLNLDLGAKELQSSLYPQTEPTQLSNRLVDLLKLSAKVYDNEEFENIVTALVGVIRGVHEYAPEDVRTSIRASLLPTEDDRTEVLGRSPTIASWLLRNSSNPVTPQLRETISNLLFDMSDKDASKFVDNVGYGFAAGFLFNKGLPVPQNAQEAFANAGVESRPVNPITGQFLDSERQTDVPEMTEEEKEREAERLFVLFERLRANGIISAENPVRVAQQSGRLEELPDDYEDDLD</sequence>
<accession>A0ABR2VFV8</accession>
<evidence type="ECO:0000313" key="5">
    <source>
        <dbReference type="EMBL" id="KAK9425793.1"/>
    </source>
</evidence>
<dbReference type="PANTHER" id="PTHR12425">
    <property type="entry name" value="SYNEMBRYN"/>
    <property type="match status" value="1"/>
</dbReference>
<evidence type="ECO:0000256" key="1">
    <source>
        <dbReference type="ARBA" id="ARBA00009049"/>
    </source>
</evidence>
<evidence type="ECO:0000256" key="3">
    <source>
        <dbReference type="ARBA" id="ARBA00023186"/>
    </source>
</evidence>
<name>A0ABR2VFV8_9PEZI</name>
<keyword evidence="6" id="KW-1185">Reference proteome</keyword>
<dbReference type="Pfam" id="PF10165">
    <property type="entry name" value="Ric8"/>
    <property type="match status" value="1"/>
</dbReference>
<dbReference type="EMBL" id="JARVKF010000013">
    <property type="protein sequence ID" value="KAK9425793.1"/>
    <property type="molecule type" value="Genomic_DNA"/>
</dbReference>
<dbReference type="Gene3D" id="1.25.10.10">
    <property type="entry name" value="Leucine-rich Repeat Variant"/>
    <property type="match status" value="1"/>
</dbReference>
<evidence type="ECO:0000313" key="6">
    <source>
        <dbReference type="Proteomes" id="UP001408356"/>
    </source>
</evidence>
<keyword evidence="3" id="KW-0143">Chaperone</keyword>
<protein>
    <recommendedName>
        <fullName evidence="7">Guanine nucleotide exchange factor synembryn</fullName>
    </recommendedName>
</protein>
<dbReference type="Proteomes" id="UP001408356">
    <property type="component" value="Unassembled WGS sequence"/>
</dbReference>
<keyword evidence="2" id="KW-0344">Guanine-nucleotide releasing factor</keyword>
<evidence type="ECO:0008006" key="7">
    <source>
        <dbReference type="Google" id="ProtNLM"/>
    </source>
</evidence>
<reference evidence="5 6" key="1">
    <citation type="journal article" date="2024" name="J. Plant Pathol.">
        <title>Sequence and assembly of the genome of Seiridium unicorne, isolate CBS 538.82, causal agent of cypress canker disease.</title>
        <authorList>
            <person name="Scali E."/>
            <person name="Rocca G.D."/>
            <person name="Danti R."/>
            <person name="Garbelotto M."/>
            <person name="Barberini S."/>
            <person name="Baroncelli R."/>
            <person name="Emiliani G."/>
        </authorList>
    </citation>
    <scope>NUCLEOTIDE SEQUENCE [LARGE SCALE GENOMIC DNA]</scope>
    <source>
        <strain evidence="5 6">BM-138-508</strain>
    </source>
</reference>
<comment type="caution">
    <text evidence="5">The sequence shown here is derived from an EMBL/GenBank/DDBJ whole genome shotgun (WGS) entry which is preliminary data.</text>
</comment>
<dbReference type="InterPro" id="IPR011989">
    <property type="entry name" value="ARM-like"/>
</dbReference>
<dbReference type="InterPro" id="IPR019318">
    <property type="entry name" value="Gua_nucleotide_exch_fac_Ric8"/>
</dbReference>
<organism evidence="5 6">
    <name type="scientific">Seiridium unicorne</name>
    <dbReference type="NCBI Taxonomy" id="138068"/>
    <lineage>
        <taxon>Eukaryota</taxon>
        <taxon>Fungi</taxon>
        <taxon>Dikarya</taxon>
        <taxon>Ascomycota</taxon>
        <taxon>Pezizomycotina</taxon>
        <taxon>Sordariomycetes</taxon>
        <taxon>Xylariomycetidae</taxon>
        <taxon>Amphisphaeriales</taxon>
        <taxon>Sporocadaceae</taxon>
        <taxon>Seiridium</taxon>
    </lineage>
</organism>
<comment type="similarity">
    <text evidence="1">Belongs to the synembryn family.</text>
</comment>
<evidence type="ECO:0000256" key="2">
    <source>
        <dbReference type="ARBA" id="ARBA00022658"/>
    </source>
</evidence>
<dbReference type="InterPro" id="IPR016024">
    <property type="entry name" value="ARM-type_fold"/>
</dbReference>
<feature type="region of interest" description="Disordered" evidence="4">
    <location>
        <begin position="1"/>
        <end position="30"/>
    </location>
</feature>
<feature type="compositionally biased region" description="Polar residues" evidence="4">
    <location>
        <begin position="20"/>
        <end position="30"/>
    </location>
</feature>
<dbReference type="PANTHER" id="PTHR12425:SF5">
    <property type="entry name" value="SYNEMBRYN"/>
    <property type="match status" value="1"/>
</dbReference>
<gene>
    <name evidence="5" type="ORF">SUNI508_03154</name>
</gene>
<evidence type="ECO:0000256" key="4">
    <source>
        <dbReference type="SAM" id="MobiDB-lite"/>
    </source>
</evidence>
<dbReference type="SUPFAM" id="SSF48371">
    <property type="entry name" value="ARM repeat"/>
    <property type="match status" value="1"/>
</dbReference>
<proteinExistence type="inferred from homology"/>